<feature type="compositionally biased region" description="Basic and acidic residues" evidence="1">
    <location>
        <begin position="39"/>
        <end position="53"/>
    </location>
</feature>
<keyword evidence="3" id="KW-1185">Reference proteome</keyword>
<evidence type="ECO:0000313" key="3">
    <source>
        <dbReference type="Proteomes" id="UP000011083"/>
    </source>
</evidence>
<reference evidence="2 3" key="1">
    <citation type="journal article" date="2013" name="Genome Biol.">
        <title>Genome of Acanthamoeba castellanii highlights extensive lateral gene transfer and early evolution of tyrosine kinase signaling.</title>
        <authorList>
            <person name="Clarke M."/>
            <person name="Lohan A.J."/>
            <person name="Liu B."/>
            <person name="Lagkouvardos I."/>
            <person name="Roy S."/>
            <person name="Zafar N."/>
            <person name="Bertelli C."/>
            <person name="Schilde C."/>
            <person name="Kianianmomeni A."/>
            <person name="Burglin T.R."/>
            <person name="Frech C."/>
            <person name="Turcotte B."/>
            <person name="Kopec K.O."/>
            <person name="Synnott J.M."/>
            <person name="Choo C."/>
            <person name="Paponov I."/>
            <person name="Finkler A."/>
            <person name="Soon Heng Tan C."/>
            <person name="Hutchins A.P."/>
            <person name="Weinmeier T."/>
            <person name="Rattei T."/>
            <person name="Chu J.S."/>
            <person name="Gimenez G."/>
            <person name="Irimia M."/>
            <person name="Rigden D.J."/>
            <person name="Fitzpatrick D.A."/>
            <person name="Lorenzo-Morales J."/>
            <person name="Bateman A."/>
            <person name="Chiu C.H."/>
            <person name="Tang P."/>
            <person name="Hegemann P."/>
            <person name="Fromm H."/>
            <person name="Raoult D."/>
            <person name="Greub G."/>
            <person name="Miranda-Saavedra D."/>
            <person name="Chen N."/>
            <person name="Nash P."/>
            <person name="Ginger M.L."/>
            <person name="Horn M."/>
            <person name="Schaap P."/>
            <person name="Caler L."/>
            <person name="Loftus B."/>
        </authorList>
    </citation>
    <scope>NUCLEOTIDE SEQUENCE [LARGE SCALE GENOMIC DNA]</scope>
    <source>
        <strain evidence="2 3">Neff</strain>
    </source>
</reference>
<dbReference type="EMBL" id="KB008172">
    <property type="protein sequence ID" value="ELR10831.1"/>
    <property type="molecule type" value="Genomic_DNA"/>
</dbReference>
<dbReference type="AlphaFoldDB" id="L8GF69"/>
<dbReference type="VEuPathDB" id="AmoebaDB:ACA1_179820"/>
<evidence type="ECO:0000256" key="1">
    <source>
        <dbReference type="SAM" id="MobiDB-lite"/>
    </source>
</evidence>
<feature type="non-terminal residue" evidence="2">
    <location>
        <position position="1"/>
    </location>
</feature>
<gene>
    <name evidence="2" type="ORF">ACA1_179820</name>
</gene>
<protein>
    <submittedName>
        <fullName evidence="2">Uncharacterized protein</fullName>
    </submittedName>
</protein>
<organism evidence="2 3">
    <name type="scientific">Acanthamoeba castellanii (strain ATCC 30010 / Neff)</name>
    <dbReference type="NCBI Taxonomy" id="1257118"/>
    <lineage>
        <taxon>Eukaryota</taxon>
        <taxon>Amoebozoa</taxon>
        <taxon>Discosea</taxon>
        <taxon>Longamoebia</taxon>
        <taxon>Centramoebida</taxon>
        <taxon>Acanthamoebidae</taxon>
        <taxon>Acanthamoeba</taxon>
    </lineage>
</organism>
<sequence>DRVRGRAAHAPRGHRHRPPPVPRAPQGVRRSHRGAHPPVRSDARVEPSAEVVRRKGAALPAPVPESRGMSRELPTFTWPHKIHEIRAKLRRYYARDQISGTPPALAVA</sequence>
<evidence type="ECO:0000313" key="2">
    <source>
        <dbReference type="EMBL" id="ELR10831.1"/>
    </source>
</evidence>
<dbReference type="KEGG" id="acan:ACA1_179820"/>
<accession>L8GF69</accession>
<name>L8GF69_ACACF</name>
<feature type="region of interest" description="Disordered" evidence="1">
    <location>
        <begin position="1"/>
        <end position="71"/>
    </location>
</feature>
<feature type="compositionally biased region" description="Basic residues" evidence="1">
    <location>
        <begin position="1"/>
        <end position="18"/>
    </location>
</feature>
<proteinExistence type="predicted"/>
<dbReference type="RefSeq" id="XP_004332844.1">
    <property type="nucleotide sequence ID" value="XM_004332796.1"/>
</dbReference>
<dbReference type="Proteomes" id="UP000011083">
    <property type="component" value="Unassembled WGS sequence"/>
</dbReference>
<dbReference type="GeneID" id="14911269"/>